<evidence type="ECO:0000256" key="6">
    <source>
        <dbReference type="ARBA" id="ARBA00022531"/>
    </source>
</evidence>
<evidence type="ECO:0000256" key="15">
    <source>
        <dbReference type="ARBA" id="ARBA00023136"/>
    </source>
</evidence>
<comment type="similarity">
    <text evidence="3 17">Belongs to the cytochrome f family.</text>
</comment>
<evidence type="ECO:0000259" key="19">
    <source>
        <dbReference type="Pfam" id="PF16639"/>
    </source>
</evidence>
<dbReference type="SUPFAM" id="SSF103431">
    <property type="entry name" value="Cytochrome f subunit of the cytochrome b6f complex, transmembrane anchor"/>
    <property type="match status" value="1"/>
</dbReference>
<dbReference type="GO" id="GO:0015979">
    <property type="term" value="P:photosynthesis"/>
    <property type="evidence" value="ECO:0007669"/>
    <property type="project" value="UniProtKB-UniRule"/>
</dbReference>
<evidence type="ECO:0000256" key="18">
    <source>
        <dbReference type="PIRSR" id="PIRSR602325-50"/>
    </source>
</evidence>
<evidence type="ECO:0000256" key="10">
    <source>
        <dbReference type="ARBA" id="ARBA00022729"/>
    </source>
</evidence>
<dbReference type="PRINTS" id="PR00610">
    <property type="entry name" value="CYTOCHROMEF"/>
</dbReference>
<keyword evidence="6 17" id="KW-0602">Photosynthesis</keyword>
<dbReference type="GO" id="GO:0031676">
    <property type="term" value="C:plasma membrane-derived thylakoid membrane"/>
    <property type="evidence" value="ECO:0007669"/>
    <property type="project" value="UniProtKB-SubCell"/>
</dbReference>
<dbReference type="PANTHER" id="PTHR33288">
    <property type="match status" value="1"/>
</dbReference>
<feature type="binding site" description="axial binding residue" evidence="17 18">
    <location>
        <position position="78"/>
    </location>
    <ligand>
        <name>heme</name>
        <dbReference type="ChEBI" id="CHEBI:30413"/>
    </ligand>
    <ligandPart>
        <name>Fe</name>
        <dbReference type="ChEBI" id="CHEBI:18248"/>
    </ligandPart>
</feature>
<dbReference type="Proteomes" id="UP000050465">
    <property type="component" value="Unassembled WGS sequence"/>
</dbReference>
<feature type="binding site" description="covalent" evidence="17 18">
    <location>
        <position position="74"/>
    </location>
    <ligand>
        <name>heme</name>
        <dbReference type="ChEBI" id="CHEBI:30413"/>
    </ligand>
</feature>
<keyword evidence="11 17" id="KW-0249">Electron transport</keyword>
<dbReference type="InterPro" id="IPR036826">
    <property type="entry name" value="Cyt_f_lg_dom_sf"/>
</dbReference>
<comment type="caution">
    <text evidence="20">The sequence shown here is derived from an EMBL/GenBank/DDBJ whole genome shotgun (WGS) entry which is preliminary data.</text>
</comment>
<dbReference type="Gene3D" id="2.40.50.100">
    <property type="match status" value="1"/>
</dbReference>
<keyword evidence="12 17" id="KW-1133">Transmembrane helix</keyword>
<evidence type="ECO:0000256" key="8">
    <source>
        <dbReference type="ARBA" id="ARBA00022692"/>
    </source>
</evidence>
<dbReference type="InterPro" id="IPR002325">
    <property type="entry name" value="Cyt_f"/>
</dbReference>
<evidence type="ECO:0000256" key="13">
    <source>
        <dbReference type="ARBA" id="ARBA00023004"/>
    </source>
</evidence>
<keyword evidence="15 17" id="KW-0472">Membrane</keyword>
<dbReference type="InterPro" id="IPR024094">
    <property type="entry name" value="Cyt_f_lg_dom"/>
</dbReference>
<dbReference type="PATRIC" id="fig|1666911.3.peg.1711"/>
<keyword evidence="13 17" id="KW-0408">Iron</keyword>
<comment type="cofactor">
    <cofactor evidence="17 18">
        <name>heme</name>
        <dbReference type="ChEBI" id="CHEBI:30413"/>
    </cofactor>
    <text evidence="17 18">Binds 1 heme group covalently.</text>
</comment>
<proteinExistence type="inferred from homology"/>
<dbReference type="EMBL" id="LJZR01000002">
    <property type="protein sequence ID" value="KPQ37301.1"/>
    <property type="molecule type" value="Genomic_DNA"/>
</dbReference>
<keyword evidence="14 17" id="KW-0793">Thylakoid</keyword>
<reference evidence="20 21" key="1">
    <citation type="submission" date="2015-09" db="EMBL/GenBank/DDBJ databases">
        <title>Identification and resolution of microdiversity through metagenomic sequencing of parallel consortia.</title>
        <authorList>
            <person name="Nelson W.C."/>
            <person name="Romine M.F."/>
            <person name="Lindemann S.R."/>
        </authorList>
    </citation>
    <scope>NUCLEOTIDE SEQUENCE [LARGE SCALE GENOMIC DNA]</scope>
    <source>
        <strain evidence="20">Ana</strain>
    </source>
</reference>
<comment type="function">
    <text evidence="1 17">Component of the cytochrome b6-f complex, which mediates electron transfer between photosystem II (PSII) and photosystem I (PSI), cyclic electron flow around PSI, and state transitions.</text>
</comment>
<protein>
    <recommendedName>
        <fullName evidence="4 17">Cytochrome f</fullName>
    </recommendedName>
</protein>
<dbReference type="InterPro" id="IPR011054">
    <property type="entry name" value="Rudment_hybrid_motif"/>
</dbReference>
<feature type="binding site" description="axial binding residue" evidence="17 18">
    <location>
        <position position="54"/>
    </location>
    <ligand>
        <name>heme</name>
        <dbReference type="ChEBI" id="CHEBI:30413"/>
    </ligand>
    <ligandPart>
        <name>Fe</name>
        <dbReference type="ChEBI" id="CHEBI:18248"/>
    </ligandPart>
</feature>
<dbReference type="InterPro" id="IPR024058">
    <property type="entry name" value="Cyt-f_TM"/>
</dbReference>
<dbReference type="Gene3D" id="1.20.5.700">
    <property type="entry name" value="Single helix bin"/>
    <property type="match status" value="1"/>
</dbReference>
<dbReference type="HAMAP" id="MF_00610">
    <property type="entry name" value="Cytb6_f_cytF"/>
    <property type="match status" value="1"/>
</dbReference>
<gene>
    <name evidence="17 20" type="primary">petA</name>
    <name evidence="20" type="ORF">HLUCCA11_02375</name>
</gene>
<dbReference type="GO" id="GO:0009055">
    <property type="term" value="F:electron transfer activity"/>
    <property type="evidence" value="ECO:0007669"/>
    <property type="project" value="UniProtKB-UniRule"/>
</dbReference>
<dbReference type="FunFam" id="2.60.40.830:FF:000001">
    <property type="entry name" value="Cytochrome f"/>
    <property type="match status" value="1"/>
</dbReference>
<dbReference type="Pfam" id="PF01333">
    <property type="entry name" value="Apocytochr_F_C"/>
    <property type="match status" value="1"/>
</dbReference>
<comment type="subunit">
    <text evidence="16 17">The 4 large subunits of the cytochrome b6-f complex are cytochrome b6, subunit IV (17 kDa polypeptide, PetD), cytochrome f and the Rieske protein, while the 4 small subunits are PetG, PetL, PetM and PetN. The complex functions as a dimer.</text>
</comment>
<evidence type="ECO:0000256" key="16">
    <source>
        <dbReference type="ARBA" id="ARBA00025834"/>
    </source>
</evidence>
<dbReference type="Gene3D" id="2.60.40.830">
    <property type="entry name" value="Cytochrome f large domain"/>
    <property type="match status" value="1"/>
</dbReference>
<feature type="binding site" description="covalent" evidence="17 18">
    <location>
        <position position="77"/>
    </location>
    <ligand>
        <name>heme</name>
        <dbReference type="ChEBI" id="CHEBI:30413"/>
    </ligand>
</feature>
<dbReference type="GO" id="GO:0005506">
    <property type="term" value="F:iron ion binding"/>
    <property type="evidence" value="ECO:0007669"/>
    <property type="project" value="InterPro"/>
</dbReference>
<keyword evidence="7 17" id="KW-0349">Heme</keyword>
<evidence type="ECO:0000256" key="11">
    <source>
        <dbReference type="ARBA" id="ARBA00022982"/>
    </source>
</evidence>
<comment type="subcellular location">
    <subcellularLocation>
        <location evidence="2 17">Cellular thylakoid membrane</location>
        <topology evidence="2 17">Single-pass membrane protein</topology>
    </subcellularLocation>
</comment>
<evidence type="ECO:0000256" key="17">
    <source>
        <dbReference type="HAMAP-Rule" id="MF_00610"/>
    </source>
</evidence>
<name>A0A0P8A2U3_9CYAN</name>
<keyword evidence="10 17" id="KW-0732">Signal</keyword>
<evidence type="ECO:0000313" key="20">
    <source>
        <dbReference type="EMBL" id="KPQ37301.1"/>
    </source>
</evidence>
<evidence type="ECO:0000256" key="7">
    <source>
        <dbReference type="ARBA" id="ARBA00022617"/>
    </source>
</evidence>
<keyword evidence="5 17" id="KW-0813">Transport</keyword>
<dbReference type="NCBIfam" id="NF002736">
    <property type="entry name" value="PRK02693.1"/>
    <property type="match status" value="1"/>
</dbReference>
<dbReference type="PANTHER" id="PTHR33288:SF10">
    <property type="entry name" value="CYTOCHROME F"/>
    <property type="match status" value="1"/>
</dbReference>
<keyword evidence="9 17" id="KW-0479">Metal-binding</keyword>
<dbReference type="SUPFAM" id="SSF49441">
    <property type="entry name" value="Cytochrome f, large domain"/>
    <property type="match status" value="1"/>
</dbReference>
<organism evidence="20 21">
    <name type="scientific">Phormidesmis priestleyi Ana</name>
    <dbReference type="NCBI Taxonomy" id="1666911"/>
    <lineage>
        <taxon>Bacteria</taxon>
        <taxon>Bacillati</taxon>
        <taxon>Cyanobacteriota</taxon>
        <taxon>Cyanophyceae</taxon>
        <taxon>Leptolyngbyales</taxon>
        <taxon>Leptolyngbyaceae</taxon>
        <taxon>Phormidesmis</taxon>
    </lineage>
</organism>
<dbReference type="PROSITE" id="PS51010">
    <property type="entry name" value="CYTF"/>
    <property type="match status" value="1"/>
</dbReference>
<dbReference type="AlphaFoldDB" id="A0A0P8A2U3"/>
<keyword evidence="8 17" id="KW-0812">Transmembrane</keyword>
<evidence type="ECO:0000256" key="12">
    <source>
        <dbReference type="ARBA" id="ARBA00022989"/>
    </source>
</evidence>
<dbReference type="STRING" id="1666911.HLUCCA11_02375"/>
<evidence type="ECO:0000256" key="4">
    <source>
        <dbReference type="ARBA" id="ARBA00013528"/>
    </source>
</evidence>
<evidence type="ECO:0000256" key="1">
    <source>
        <dbReference type="ARBA" id="ARBA00003068"/>
    </source>
</evidence>
<evidence type="ECO:0000256" key="2">
    <source>
        <dbReference type="ARBA" id="ARBA00004376"/>
    </source>
</evidence>
<evidence type="ECO:0000256" key="5">
    <source>
        <dbReference type="ARBA" id="ARBA00022448"/>
    </source>
</evidence>
<evidence type="ECO:0000256" key="3">
    <source>
        <dbReference type="ARBA" id="ARBA00008923"/>
    </source>
</evidence>
<evidence type="ECO:0000256" key="9">
    <source>
        <dbReference type="ARBA" id="ARBA00022723"/>
    </source>
</evidence>
<sequence>MKTSNPVIEELVEELVKKLKAGFSACSQSAGLLLVAFVLLCSSSWVMPQAAQAYPFWAQENYETPREATGKIVCANCHLAEKKTILEVPQAVLPDSVFKATVKIPYDLDSQQVLGDGSKGGLNVGAVLMLPDGFTLAPQDRIPEEIKEEVGSTYFQEYSDEHPNWVIVGPLPGEQYQEIVFPVLSPDPAANKNVHFGKSLVFVGGNRGRGQVYPTGLASNNNVYNAPATGTISAIEKTDAGGYTVTIAKEDGTTATEEIQVGVDLLVNQGDAVEAGMPLTNNPNVGGFGQTEKEIVLQSPNRIKGLVAFLAAISLSQILLALKKKQVERVQAAEMSF</sequence>
<evidence type="ECO:0000256" key="14">
    <source>
        <dbReference type="ARBA" id="ARBA00023078"/>
    </source>
</evidence>
<dbReference type="GO" id="GO:0020037">
    <property type="term" value="F:heme binding"/>
    <property type="evidence" value="ECO:0007669"/>
    <property type="project" value="InterPro"/>
</dbReference>
<accession>A0A0P8A2U3</accession>
<dbReference type="Pfam" id="PF16639">
    <property type="entry name" value="Apocytochr_F_N"/>
    <property type="match status" value="1"/>
</dbReference>
<dbReference type="SUPFAM" id="SSF51246">
    <property type="entry name" value="Rudiment single hybrid motif"/>
    <property type="match status" value="1"/>
</dbReference>
<feature type="domain" description="Cytochrome f large" evidence="19">
    <location>
        <begin position="54"/>
        <end position="208"/>
    </location>
</feature>
<evidence type="ECO:0000313" key="21">
    <source>
        <dbReference type="Proteomes" id="UP000050465"/>
    </source>
</evidence>